<reference evidence="1" key="2">
    <citation type="journal article" date="2023" name="Microorganisms">
        <title>Isolation and Genomic Characteristics of Cat-Borne Campylobacter felis sp. nov. and Sheep-Borne Campylobacter ovis sp. nov.</title>
        <authorList>
            <person name="Wang H."/>
            <person name="Li Y."/>
            <person name="Gu Y."/>
            <person name="Zhou G."/>
            <person name="Chen X."/>
            <person name="Zhang X."/>
            <person name="Shao Z."/>
            <person name="Zhang J."/>
            <person name="Zhang M."/>
        </authorList>
    </citation>
    <scope>NUCLEOTIDE SEQUENCE</scope>
    <source>
        <strain evidence="1">PS10</strain>
    </source>
</reference>
<dbReference type="RefSeq" id="WP_284938276.1">
    <property type="nucleotide sequence ID" value="NZ_JANURM010000015.1"/>
</dbReference>
<dbReference type="InterPro" id="IPR036005">
    <property type="entry name" value="Creatinase/aminopeptidase-like"/>
</dbReference>
<dbReference type="Proteomes" id="UP001173801">
    <property type="component" value="Unassembled WGS sequence"/>
</dbReference>
<accession>A0ABT7HSB7</accession>
<comment type="caution">
    <text evidence="1">The sequence shown here is derived from an EMBL/GenBank/DDBJ whole genome shotgun (WGS) entry which is preliminary data.</text>
</comment>
<dbReference type="Gene3D" id="3.90.230.10">
    <property type="entry name" value="Creatinase/methionine aminopeptidase superfamily"/>
    <property type="match status" value="1"/>
</dbReference>
<sequence>MAITLKRPQEIQKLREANIIVAKTLDYVQSVIKPVMNLLEIDKICEEMILSKIKIQQKMHQKFSSRNFSLAL</sequence>
<evidence type="ECO:0008006" key="3">
    <source>
        <dbReference type="Google" id="ProtNLM"/>
    </source>
</evidence>
<name>A0ABT7HSB7_9BACT</name>
<reference evidence="1" key="1">
    <citation type="submission" date="2022-08" db="EMBL/GenBank/DDBJ databases">
        <authorList>
            <person name="Wang H."/>
        </authorList>
    </citation>
    <scope>NUCLEOTIDE SEQUENCE</scope>
    <source>
        <strain evidence="1">PS10</strain>
    </source>
</reference>
<evidence type="ECO:0000313" key="2">
    <source>
        <dbReference type="Proteomes" id="UP001173801"/>
    </source>
</evidence>
<evidence type="ECO:0000313" key="1">
    <source>
        <dbReference type="EMBL" id="MDL0089585.1"/>
    </source>
</evidence>
<dbReference type="EMBL" id="JANURM010000015">
    <property type="protein sequence ID" value="MDL0089585.1"/>
    <property type="molecule type" value="Genomic_DNA"/>
</dbReference>
<dbReference type="SUPFAM" id="SSF55920">
    <property type="entry name" value="Creatinase/aminopeptidase"/>
    <property type="match status" value="1"/>
</dbReference>
<proteinExistence type="predicted"/>
<gene>
    <name evidence="1" type="ORF">NYG85_09470</name>
</gene>
<protein>
    <recommendedName>
        <fullName evidence="3">Methionyl aminopeptidase</fullName>
    </recommendedName>
</protein>
<keyword evidence="2" id="KW-1185">Reference proteome</keyword>
<organism evidence="1 2">
    <name type="scientific">Campylobacter gastrosuis</name>
    <dbReference type="NCBI Taxonomy" id="2974576"/>
    <lineage>
        <taxon>Bacteria</taxon>
        <taxon>Pseudomonadati</taxon>
        <taxon>Campylobacterota</taxon>
        <taxon>Epsilonproteobacteria</taxon>
        <taxon>Campylobacterales</taxon>
        <taxon>Campylobacteraceae</taxon>
        <taxon>Campylobacter</taxon>
    </lineage>
</organism>